<gene>
    <name evidence="4" type="ORF">QO012_001131</name>
</gene>
<dbReference type="EMBL" id="JAUSVP010000003">
    <property type="protein sequence ID" value="MDQ0446640.1"/>
    <property type="molecule type" value="Genomic_DNA"/>
</dbReference>
<dbReference type="Proteomes" id="UP001231124">
    <property type="component" value="Unassembled WGS sequence"/>
</dbReference>
<keyword evidence="4" id="KW-0969">Cilium</keyword>
<accession>A0ABU0HWC6</accession>
<keyword evidence="1" id="KW-0678">Repressor</keyword>
<keyword evidence="5" id="KW-1185">Reference proteome</keyword>
<evidence type="ECO:0000256" key="1">
    <source>
        <dbReference type="ARBA" id="ARBA00022491"/>
    </source>
</evidence>
<dbReference type="Pfam" id="PF07378">
    <property type="entry name" value="FlbT"/>
    <property type="match status" value="1"/>
</dbReference>
<keyword evidence="2" id="KW-1005">Bacterial flagellum biogenesis</keyword>
<comment type="caution">
    <text evidence="4">The sequence shown here is derived from an EMBL/GenBank/DDBJ whole genome shotgun (WGS) entry which is preliminary data.</text>
</comment>
<evidence type="ECO:0000256" key="3">
    <source>
        <dbReference type="ARBA" id="ARBA00022884"/>
    </source>
</evidence>
<name>A0ABU0HWC6_9HYPH</name>
<proteinExistence type="predicted"/>
<keyword evidence="4" id="KW-0282">Flagellum</keyword>
<dbReference type="RefSeq" id="WP_238201432.1">
    <property type="nucleotide sequence ID" value="NZ_BPQE01000004.1"/>
</dbReference>
<sequence>MSLSITLKPGELFVINGTLIRNGGKAAKLTIETQCRMLRETEIIREDEVDTPCKQVWMTLQLIHLSEPSAETQALLLSQIAEIAAMMPSAAPYVAAILAALDESHTHKALKEVKRLVQHERELAEQAPVQAGAA</sequence>
<keyword evidence="3" id="KW-0694">RNA-binding</keyword>
<evidence type="ECO:0000313" key="5">
    <source>
        <dbReference type="Proteomes" id="UP001231124"/>
    </source>
</evidence>
<reference evidence="4 5" key="1">
    <citation type="submission" date="2023-07" db="EMBL/GenBank/DDBJ databases">
        <title>Genomic Encyclopedia of Type Strains, Phase IV (KMG-IV): sequencing the most valuable type-strain genomes for metagenomic binning, comparative biology and taxonomic classification.</title>
        <authorList>
            <person name="Goeker M."/>
        </authorList>
    </citation>
    <scope>NUCLEOTIDE SEQUENCE [LARGE SCALE GENOMIC DNA]</scope>
    <source>
        <strain evidence="4 5">DSM 19013</strain>
    </source>
</reference>
<organism evidence="4 5">
    <name type="scientific">Methylobacterium aerolatum</name>
    <dbReference type="NCBI Taxonomy" id="418708"/>
    <lineage>
        <taxon>Bacteria</taxon>
        <taxon>Pseudomonadati</taxon>
        <taxon>Pseudomonadota</taxon>
        <taxon>Alphaproteobacteria</taxon>
        <taxon>Hyphomicrobiales</taxon>
        <taxon>Methylobacteriaceae</taxon>
        <taxon>Methylobacterium</taxon>
    </lineage>
</organism>
<evidence type="ECO:0000313" key="4">
    <source>
        <dbReference type="EMBL" id="MDQ0446640.1"/>
    </source>
</evidence>
<keyword evidence="4" id="KW-0966">Cell projection</keyword>
<protein>
    <submittedName>
        <fullName evidence="4">Flagellar protein FlbT</fullName>
    </submittedName>
</protein>
<evidence type="ECO:0000256" key="2">
    <source>
        <dbReference type="ARBA" id="ARBA00022795"/>
    </source>
</evidence>
<dbReference type="InterPro" id="IPR009967">
    <property type="entry name" value="Flagellum_FlbT"/>
</dbReference>